<dbReference type="eggNOG" id="ENOG5033PZN">
    <property type="taxonomic scope" value="Bacteria"/>
</dbReference>
<feature type="transmembrane region" description="Helical" evidence="1">
    <location>
        <begin position="47"/>
        <end position="66"/>
    </location>
</feature>
<feature type="transmembrane region" description="Helical" evidence="1">
    <location>
        <begin position="198"/>
        <end position="213"/>
    </location>
</feature>
<dbReference type="EMBL" id="CP016174">
    <property type="protein sequence ID" value="ANN22318.1"/>
    <property type="molecule type" value="Genomic_DNA"/>
</dbReference>
<feature type="transmembrane region" description="Helical" evidence="1">
    <location>
        <begin position="101"/>
        <end position="122"/>
    </location>
</feature>
<dbReference type="PANTHER" id="PTHR37422">
    <property type="entry name" value="TEICHURONIC ACID BIOSYNTHESIS PROTEIN TUAE"/>
    <property type="match status" value="1"/>
</dbReference>
<feature type="transmembrane region" description="Helical" evidence="1">
    <location>
        <begin position="78"/>
        <end position="95"/>
    </location>
</feature>
<feature type="transmembrane region" description="Helical" evidence="1">
    <location>
        <begin position="174"/>
        <end position="191"/>
    </location>
</feature>
<dbReference type="Proteomes" id="UP000093695">
    <property type="component" value="Chromosome"/>
</dbReference>
<name>A0A193CD88_AMYOR</name>
<keyword evidence="1" id="KW-1133">Transmembrane helix</keyword>
<dbReference type="RefSeq" id="WP_044855794.1">
    <property type="nucleotide sequence ID" value="NZ_CP016174.1"/>
</dbReference>
<gene>
    <name evidence="2" type="ORF">SD37_38400</name>
</gene>
<dbReference type="InterPro" id="IPR051533">
    <property type="entry name" value="WaaL-like"/>
</dbReference>
<proteinExistence type="predicted"/>
<keyword evidence="1" id="KW-0472">Membrane</keyword>
<dbReference type="KEGG" id="aori:SD37_38400"/>
<evidence type="ECO:0008006" key="4">
    <source>
        <dbReference type="Google" id="ProtNLM"/>
    </source>
</evidence>
<dbReference type="STRING" id="31958.SD37_38400"/>
<sequence length="405" mass="43738">MLDPAVRPETVTRPRLPKAAGLAWTLLIINTLGSTGAKTVIPLPRSVSQLITMGSLGAAFLIALALNHKLRIRPSAYLSLLTLLLVLSTFASLDLEGGFGSLFRCFRFTLFLSTLWLLTRWWGSLDLVRTYIRAYAVVLVTVVIGLALSPAKAMPFEYGGRLTGALWPLTPPQVGQYSAIVIGLTILLWLGGRLDRRNALIVIVPAFGILLLTHTRTAMLGLVAGTVVALMSQWMSSARARKVFTGLVFGGVFLVVVLGGLLQAWFLRGQSEENFSSLTGRAKVWDALLDAPRTTLEYLFGVGLTDKSYDGLPIDSSWLAVYHEQGFVGIAIVAAFLLVLIVVAVLRPPSPARACAIFLITYCLSASYTEAGLGDASPYLLHLALAASLLVRVPAEEPEFLKETA</sequence>
<dbReference type="GO" id="GO:0016020">
    <property type="term" value="C:membrane"/>
    <property type="evidence" value="ECO:0007669"/>
    <property type="project" value="UniProtKB-SubCell"/>
</dbReference>
<reference evidence="2 3" key="1">
    <citation type="journal article" date="2015" name="Genome Announc.">
        <title>Draft Genome Sequence of Norvancomycin-Producing Strain Amycolatopsis orientalis CPCC200066.</title>
        <authorList>
            <person name="Lei X."/>
            <person name="Yuan F."/>
            <person name="Shi Y."/>
            <person name="Li X."/>
            <person name="Wang L."/>
            <person name="Hong B."/>
        </authorList>
    </citation>
    <scope>NUCLEOTIDE SEQUENCE [LARGE SCALE GENOMIC DNA]</scope>
    <source>
        <strain evidence="2 3">B-37</strain>
    </source>
</reference>
<feature type="transmembrane region" description="Helical" evidence="1">
    <location>
        <begin position="219"/>
        <end position="236"/>
    </location>
</feature>
<feature type="transmembrane region" description="Helical" evidence="1">
    <location>
        <begin position="134"/>
        <end position="154"/>
    </location>
</feature>
<evidence type="ECO:0000313" key="2">
    <source>
        <dbReference type="EMBL" id="ANN22318.1"/>
    </source>
</evidence>
<keyword evidence="1" id="KW-0812">Transmembrane</keyword>
<feature type="transmembrane region" description="Helical" evidence="1">
    <location>
        <begin position="326"/>
        <end position="346"/>
    </location>
</feature>
<dbReference type="AlphaFoldDB" id="A0A193CD88"/>
<evidence type="ECO:0000313" key="3">
    <source>
        <dbReference type="Proteomes" id="UP000093695"/>
    </source>
</evidence>
<protein>
    <recommendedName>
        <fullName evidence="4">O-antigen ligase domain-containing protein</fullName>
    </recommendedName>
</protein>
<keyword evidence="3" id="KW-1185">Reference proteome</keyword>
<accession>A0A193CD88</accession>
<feature type="transmembrane region" description="Helical" evidence="1">
    <location>
        <begin position="21"/>
        <end position="41"/>
    </location>
</feature>
<organism evidence="2 3">
    <name type="scientific">Amycolatopsis orientalis</name>
    <name type="common">Nocardia orientalis</name>
    <dbReference type="NCBI Taxonomy" id="31958"/>
    <lineage>
        <taxon>Bacteria</taxon>
        <taxon>Bacillati</taxon>
        <taxon>Actinomycetota</taxon>
        <taxon>Actinomycetes</taxon>
        <taxon>Pseudonocardiales</taxon>
        <taxon>Pseudonocardiaceae</taxon>
        <taxon>Amycolatopsis</taxon>
    </lineage>
</organism>
<dbReference type="PANTHER" id="PTHR37422:SF13">
    <property type="entry name" value="LIPOPOLYSACCHARIDE BIOSYNTHESIS PROTEIN PA4999-RELATED"/>
    <property type="match status" value="1"/>
</dbReference>
<feature type="transmembrane region" description="Helical" evidence="1">
    <location>
        <begin position="243"/>
        <end position="266"/>
    </location>
</feature>
<evidence type="ECO:0000256" key="1">
    <source>
        <dbReference type="SAM" id="Phobius"/>
    </source>
</evidence>